<feature type="domain" description="DUF4467" evidence="2">
    <location>
        <begin position="25"/>
        <end position="113"/>
    </location>
</feature>
<protein>
    <submittedName>
        <fullName evidence="3">DUF4467 domain-containing protein</fullName>
    </submittedName>
</protein>
<sequence length="119" mass="13962">MKKVVFTLWLIPLTILLIACGNGEYDQAIDDVIEFHHDTRNGTFSSTYEHEIRENGNIVVHDNGKYIFLSFYDPENDMREGNKYYYERAGETWNKLEQFEGQAMIGKTPEYQEQLGEEL</sequence>
<dbReference type="PROSITE" id="PS51257">
    <property type="entry name" value="PROKAR_LIPOPROTEIN"/>
    <property type="match status" value="1"/>
</dbReference>
<keyword evidence="4" id="KW-1185">Reference proteome</keyword>
<organism evidence="3 4">
    <name type="scientific">Alkalicoccobacillus plakortidis</name>
    <dbReference type="NCBI Taxonomy" id="444060"/>
    <lineage>
        <taxon>Bacteria</taxon>
        <taxon>Bacillati</taxon>
        <taxon>Bacillota</taxon>
        <taxon>Bacilli</taxon>
        <taxon>Bacillales</taxon>
        <taxon>Bacillaceae</taxon>
        <taxon>Alkalicoccobacillus</taxon>
    </lineage>
</organism>
<dbReference type="EMBL" id="JAMQJY010000001">
    <property type="protein sequence ID" value="MCM2675493.1"/>
    <property type="molecule type" value="Genomic_DNA"/>
</dbReference>
<evidence type="ECO:0000313" key="4">
    <source>
        <dbReference type="Proteomes" id="UP001203665"/>
    </source>
</evidence>
<proteinExistence type="predicted"/>
<feature type="signal peptide" evidence="1">
    <location>
        <begin position="1"/>
        <end position="19"/>
    </location>
</feature>
<evidence type="ECO:0000313" key="3">
    <source>
        <dbReference type="EMBL" id="MCM2675493.1"/>
    </source>
</evidence>
<accession>A0ABT0XJG0</accession>
<evidence type="ECO:0000256" key="1">
    <source>
        <dbReference type="SAM" id="SignalP"/>
    </source>
</evidence>
<dbReference type="Proteomes" id="UP001203665">
    <property type="component" value="Unassembled WGS sequence"/>
</dbReference>
<keyword evidence="1" id="KW-0732">Signal</keyword>
<name>A0ABT0XJG0_9BACI</name>
<evidence type="ECO:0000259" key="2">
    <source>
        <dbReference type="Pfam" id="PF14729"/>
    </source>
</evidence>
<feature type="chain" id="PRO_5045248353" evidence="1">
    <location>
        <begin position="20"/>
        <end position="119"/>
    </location>
</feature>
<dbReference type="InterPro" id="IPR028075">
    <property type="entry name" value="DUF4467"/>
</dbReference>
<dbReference type="RefSeq" id="WP_251606249.1">
    <property type="nucleotide sequence ID" value="NZ_JAMQJY010000001.1"/>
</dbReference>
<comment type="caution">
    <text evidence="3">The sequence shown here is derived from an EMBL/GenBank/DDBJ whole genome shotgun (WGS) entry which is preliminary data.</text>
</comment>
<gene>
    <name evidence="3" type="ORF">NDM98_08325</name>
</gene>
<reference evidence="3" key="1">
    <citation type="submission" date="2022-06" db="EMBL/GenBank/DDBJ databases">
        <title>Alkalicoccobacillus porphyridii sp. nov., isolated from a marine red alga, Porphyridium purpureum and reclassification of Shouchella plakortidis and Shouchella gibsonii as Alkalicoccobacillus plakortidis comb. nov. and Alkalicoccobacillus gibsonii comb. nov.</title>
        <authorList>
            <person name="Kim K.H."/>
            <person name="Lee J.K."/>
            <person name="Han D.M."/>
            <person name="Baek J.H."/>
            <person name="Jeon C.O."/>
        </authorList>
    </citation>
    <scope>NUCLEOTIDE SEQUENCE</scope>
    <source>
        <strain evidence="3">DSM 19153</strain>
    </source>
</reference>
<dbReference type="Pfam" id="PF14729">
    <property type="entry name" value="DUF4467"/>
    <property type="match status" value="1"/>
</dbReference>